<keyword evidence="3" id="KW-0547">Nucleotide-binding</keyword>
<keyword evidence="2" id="KW-0436">Ligase</keyword>
<dbReference type="InterPro" id="IPR004101">
    <property type="entry name" value="Mur_ligase_C"/>
</dbReference>
<accession>A0A9D9DT81</accession>
<keyword evidence="1" id="KW-0963">Cytoplasm</keyword>
<dbReference type="SUPFAM" id="SSF53244">
    <property type="entry name" value="MurD-like peptide ligases, peptide-binding domain"/>
    <property type="match status" value="1"/>
</dbReference>
<keyword evidence="4" id="KW-0067">ATP-binding</keyword>
<dbReference type="PANTHER" id="PTHR43692">
    <property type="entry name" value="UDP-N-ACETYLMURAMOYLALANINE--D-GLUTAMATE LIGASE"/>
    <property type="match status" value="1"/>
</dbReference>
<evidence type="ECO:0000313" key="7">
    <source>
        <dbReference type="Proteomes" id="UP000823612"/>
    </source>
</evidence>
<gene>
    <name evidence="6" type="ORF">IAB08_01895</name>
</gene>
<dbReference type="GO" id="GO:0008764">
    <property type="term" value="F:UDP-N-acetylmuramoylalanine-D-glutamate ligase activity"/>
    <property type="evidence" value="ECO:0007669"/>
    <property type="project" value="InterPro"/>
</dbReference>
<dbReference type="GO" id="GO:0008360">
    <property type="term" value="P:regulation of cell shape"/>
    <property type="evidence" value="ECO:0007669"/>
    <property type="project" value="InterPro"/>
</dbReference>
<name>A0A9D9DT81_9BACT</name>
<organism evidence="6 7">
    <name type="scientific">Candidatus Pullibacteroides excrementavium</name>
    <dbReference type="NCBI Taxonomy" id="2840905"/>
    <lineage>
        <taxon>Bacteria</taxon>
        <taxon>Pseudomonadati</taxon>
        <taxon>Bacteroidota</taxon>
        <taxon>Bacteroidia</taxon>
        <taxon>Bacteroidales</taxon>
        <taxon>Candidatus Pullibacteroides</taxon>
    </lineage>
</organism>
<evidence type="ECO:0000256" key="1">
    <source>
        <dbReference type="ARBA" id="ARBA00022490"/>
    </source>
</evidence>
<dbReference type="Gene3D" id="3.90.190.20">
    <property type="entry name" value="Mur ligase, C-terminal domain"/>
    <property type="match status" value="1"/>
</dbReference>
<proteinExistence type="predicted"/>
<dbReference type="AlphaFoldDB" id="A0A9D9DT81"/>
<reference evidence="6" key="2">
    <citation type="journal article" date="2021" name="PeerJ">
        <title>Extensive microbial diversity within the chicken gut microbiome revealed by metagenomics and culture.</title>
        <authorList>
            <person name="Gilroy R."/>
            <person name="Ravi A."/>
            <person name="Getino M."/>
            <person name="Pursley I."/>
            <person name="Horton D.L."/>
            <person name="Alikhan N.F."/>
            <person name="Baker D."/>
            <person name="Gharbi K."/>
            <person name="Hall N."/>
            <person name="Watson M."/>
            <person name="Adriaenssens E.M."/>
            <person name="Foster-Nyarko E."/>
            <person name="Jarju S."/>
            <person name="Secka A."/>
            <person name="Antonio M."/>
            <person name="Oren A."/>
            <person name="Chaudhuri R.R."/>
            <person name="La Ragione R."/>
            <person name="Hildebrand F."/>
            <person name="Pallen M.J."/>
        </authorList>
    </citation>
    <scope>NUCLEOTIDE SEQUENCE</scope>
    <source>
        <strain evidence="6">2889</strain>
    </source>
</reference>
<dbReference type="GO" id="GO:0005524">
    <property type="term" value="F:ATP binding"/>
    <property type="evidence" value="ECO:0007669"/>
    <property type="project" value="UniProtKB-KW"/>
</dbReference>
<sequence length="182" mass="20215">MRTNLEILAQQGVVSRSMAESVALRIKDLRKKAIQDSFQDFGHSGHRLEYVATVRGVDYMDDAKASNLNSTWYALESMKRPVIWIAGGQGNETDWASMKDLVSSKVRHLICVGADNRAIHDAYGELFPDMVETSSMMAAVQTAYLLANEGDVVLLSPACPSFDLFESYQDKGLQFKKAVCEL</sequence>
<reference evidence="6" key="1">
    <citation type="submission" date="2020-10" db="EMBL/GenBank/DDBJ databases">
        <authorList>
            <person name="Gilroy R."/>
        </authorList>
    </citation>
    <scope>NUCLEOTIDE SEQUENCE</scope>
    <source>
        <strain evidence="6">2889</strain>
    </source>
</reference>
<evidence type="ECO:0000256" key="2">
    <source>
        <dbReference type="ARBA" id="ARBA00022598"/>
    </source>
</evidence>
<dbReference type="GO" id="GO:0005737">
    <property type="term" value="C:cytoplasm"/>
    <property type="evidence" value="ECO:0007669"/>
    <property type="project" value="InterPro"/>
</dbReference>
<dbReference type="GO" id="GO:0051301">
    <property type="term" value="P:cell division"/>
    <property type="evidence" value="ECO:0007669"/>
    <property type="project" value="InterPro"/>
</dbReference>
<evidence type="ECO:0000313" key="6">
    <source>
        <dbReference type="EMBL" id="MBO8432031.1"/>
    </source>
</evidence>
<evidence type="ECO:0000256" key="4">
    <source>
        <dbReference type="ARBA" id="ARBA00022840"/>
    </source>
</evidence>
<dbReference type="EMBL" id="JADIMZ010000027">
    <property type="protein sequence ID" value="MBO8432031.1"/>
    <property type="molecule type" value="Genomic_DNA"/>
</dbReference>
<dbReference type="PANTHER" id="PTHR43692:SF1">
    <property type="entry name" value="UDP-N-ACETYLMURAMOYLALANINE--D-GLUTAMATE LIGASE"/>
    <property type="match status" value="1"/>
</dbReference>
<feature type="domain" description="Mur ligase C-terminal" evidence="5">
    <location>
        <begin position="46"/>
        <end position="159"/>
    </location>
</feature>
<dbReference type="Pfam" id="PF02875">
    <property type="entry name" value="Mur_ligase_C"/>
    <property type="match status" value="1"/>
</dbReference>
<dbReference type="Proteomes" id="UP000823612">
    <property type="component" value="Unassembled WGS sequence"/>
</dbReference>
<dbReference type="InterPro" id="IPR005762">
    <property type="entry name" value="MurD"/>
</dbReference>
<evidence type="ECO:0000256" key="3">
    <source>
        <dbReference type="ARBA" id="ARBA00022741"/>
    </source>
</evidence>
<protein>
    <recommendedName>
        <fullName evidence="5">Mur ligase C-terminal domain-containing protein</fullName>
    </recommendedName>
</protein>
<comment type="caution">
    <text evidence="6">The sequence shown here is derived from an EMBL/GenBank/DDBJ whole genome shotgun (WGS) entry which is preliminary data.</text>
</comment>
<dbReference type="InterPro" id="IPR036615">
    <property type="entry name" value="Mur_ligase_C_dom_sf"/>
</dbReference>
<evidence type="ECO:0000259" key="5">
    <source>
        <dbReference type="Pfam" id="PF02875"/>
    </source>
</evidence>